<dbReference type="GO" id="GO:0004497">
    <property type="term" value="F:monooxygenase activity"/>
    <property type="evidence" value="ECO:0007669"/>
    <property type="project" value="InterPro"/>
</dbReference>
<sequence length="438" mass="46920">GGPVPLYTPEFAADPHAYYAYLRHFGPTAPVELSPGVPATLVTDYTAALELLQSPGAFAKDSRRWRDLKEGRISPDSPVLPLLMHRPNCMFSDGAEHLHLRQAVTDSLARVDSHRLSRNVERVAQYLISQFSTRGSVDLLNDYAKPLPLFVFNELFGCPAEIGDRVMFGISGIFDGINAEQANEVLVQAVSELVALKRTKPGDDVTSWLMQHQAGLDDEEMAHQLVLLLGAGAEPLRNLVANTLHLVLTDDRFARSGLVDEALDDTLWHNPPMSNYAPHFPVSDMEFAGQKLSEGDLVLVSFAAANASSAQAAPGHTASRAHLSWSAGPHACPSKEPARLITVSAIEHLLNELPDVELAVPPESLSWRPGPFNRALAALPARFSPLRAPQPAEPAPERSTAGGSGSGSGGSGSGGSGSGAGRQERTGLWSSFLSWLKG</sequence>
<protein>
    <submittedName>
        <fullName evidence="3">Cytochrome P450</fullName>
    </submittedName>
</protein>
<dbReference type="RefSeq" id="WP_165303110.1">
    <property type="nucleotide sequence ID" value="NZ_JAAKZZ010000751.1"/>
</dbReference>
<evidence type="ECO:0000256" key="1">
    <source>
        <dbReference type="ARBA" id="ARBA00010617"/>
    </source>
</evidence>
<name>A0A6G4X9D6_9ACTN</name>
<dbReference type="SUPFAM" id="SSF48264">
    <property type="entry name" value="Cytochrome P450"/>
    <property type="match status" value="1"/>
</dbReference>
<feature type="non-terminal residue" evidence="3">
    <location>
        <position position="1"/>
    </location>
</feature>
<evidence type="ECO:0000256" key="2">
    <source>
        <dbReference type="SAM" id="MobiDB-lite"/>
    </source>
</evidence>
<dbReference type="PANTHER" id="PTHR46696">
    <property type="entry name" value="P450, PUTATIVE (EUROFUNG)-RELATED"/>
    <property type="match status" value="1"/>
</dbReference>
<evidence type="ECO:0000313" key="3">
    <source>
        <dbReference type="EMBL" id="NGO73470.1"/>
    </source>
</evidence>
<dbReference type="InterPro" id="IPR002397">
    <property type="entry name" value="Cyt_P450_B"/>
</dbReference>
<evidence type="ECO:0000313" key="4">
    <source>
        <dbReference type="Proteomes" id="UP000477722"/>
    </source>
</evidence>
<keyword evidence="4" id="KW-1185">Reference proteome</keyword>
<feature type="compositionally biased region" description="Gly residues" evidence="2">
    <location>
        <begin position="402"/>
        <end position="420"/>
    </location>
</feature>
<dbReference type="EMBL" id="JAAKZZ010000751">
    <property type="protein sequence ID" value="NGO73470.1"/>
    <property type="molecule type" value="Genomic_DNA"/>
</dbReference>
<dbReference type="AlphaFoldDB" id="A0A6G4X9D6"/>
<dbReference type="GO" id="GO:0016705">
    <property type="term" value="F:oxidoreductase activity, acting on paired donors, with incorporation or reduction of molecular oxygen"/>
    <property type="evidence" value="ECO:0007669"/>
    <property type="project" value="InterPro"/>
</dbReference>
<dbReference type="InterPro" id="IPR036396">
    <property type="entry name" value="Cyt_P450_sf"/>
</dbReference>
<feature type="compositionally biased region" description="Polar residues" evidence="2">
    <location>
        <begin position="428"/>
        <end position="438"/>
    </location>
</feature>
<comment type="caution">
    <text evidence="3">The sequence shown here is derived from an EMBL/GenBank/DDBJ whole genome shotgun (WGS) entry which is preliminary data.</text>
</comment>
<dbReference type="GO" id="GO:0020037">
    <property type="term" value="F:heme binding"/>
    <property type="evidence" value="ECO:0007669"/>
    <property type="project" value="InterPro"/>
</dbReference>
<proteinExistence type="inferred from homology"/>
<dbReference type="GO" id="GO:0005506">
    <property type="term" value="F:iron ion binding"/>
    <property type="evidence" value="ECO:0007669"/>
    <property type="project" value="InterPro"/>
</dbReference>
<accession>A0A6G4X9D6</accession>
<dbReference type="CDD" id="cd20623">
    <property type="entry name" value="CYP_unk"/>
    <property type="match status" value="1"/>
</dbReference>
<dbReference type="Gene3D" id="1.10.630.10">
    <property type="entry name" value="Cytochrome P450"/>
    <property type="match status" value="1"/>
</dbReference>
<dbReference type="PANTHER" id="PTHR46696:SF1">
    <property type="entry name" value="CYTOCHROME P450 YJIB-RELATED"/>
    <property type="match status" value="1"/>
</dbReference>
<organism evidence="3 4">
    <name type="scientific">Streptomyces boncukensis</name>
    <dbReference type="NCBI Taxonomy" id="2711219"/>
    <lineage>
        <taxon>Bacteria</taxon>
        <taxon>Bacillati</taxon>
        <taxon>Actinomycetota</taxon>
        <taxon>Actinomycetes</taxon>
        <taxon>Kitasatosporales</taxon>
        <taxon>Streptomycetaceae</taxon>
        <taxon>Streptomyces</taxon>
    </lineage>
</organism>
<gene>
    <name evidence="3" type="ORF">G5C65_35110</name>
</gene>
<comment type="similarity">
    <text evidence="1">Belongs to the cytochrome P450 family.</text>
</comment>
<reference evidence="3 4" key="1">
    <citation type="submission" date="2020-02" db="EMBL/GenBank/DDBJ databases">
        <title>Whole-genome analyses of novel actinobacteria.</title>
        <authorList>
            <person name="Sahin N."/>
            <person name="Tatar D."/>
        </authorList>
    </citation>
    <scope>NUCLEOTIDE SEQUENCE [LARGE SCALE GENOMIC DNA]</scope>
    <source>
        <strain evidence="3 4">SB3404</strain>
    </source>
</reference>
<dbReference type="Proteomes" id="UP000477722">
    <property type="component" value="Unassembled WGS sequence"/>
</dbReference>
<feature type="region of interest" description="Disordered" evidence="2">
    <location>
        <begin position="386"/>
        <end position="438"/>
    </location>
</feature>
<dbReference type="PRINTS" id="PR00359">
    <property type="entry name" value="BP450"/>
</dbReference>